<accession>A0A3G2R4M4</accession>
<evidence type="ECO:0000313" key="2">
    <source>
        <dbReference type="EMBL" id="AYO29867.1"/>
    </source>
</evidence>
<dbReference type="InterPro" id="IPR012675">
    <property type="entry name" value="Beta-grasp_dom_sf"/>
</dbReference>
<dbReference type="GO" id="GO:0008705">
    <property type="term" value="F:methionine synthase activity"/>
    <property type="evidence" value="ECO:0007669"/>
    <property type="project" value="InterPro"/>
</dbReference>
<dbReference type="InterPro" id="IPR037010">
    <property type="entry name" value="VitB12-dep_Met_synth_activ_sf"/>
</dbReference>
<dbReference type="Pfam" id="PF00111">
    <property type="entry name" value="Fer2"/>
    <property type="match status" value="1"/>
</dbReference>
<dbReference type="InterPro" id="IPR036010">
    <property type="entry name" value="2Fe-2S_ferredoxin-like_sf"/>
</dbReference>
<dbReference type="AlphaFoldDB" id="A0A3G2R4M4"/>
<dbReference type="SUPFAM" id="SSF54292">
    <property type="entry name" value="2Fe-2S ferredoxin-like"/>
    <property type="match status" value="1"/>
</dbReference>
<evidence type="ECO:0000313" key="3">
    <source>
        <dbReference type="Proteomes" id="UP000280960"/>
    </source>
</evidence>
<dbReference type="PROSITE" id="PS51085">
    <property type="entry name" value="2FE2S_FER_2"/>
    <property type="match status" value="1"/>
</dbReference>
<dbReference type="Pfam" id="PF14574">
    <property type="entry name" value="RACo_C_ter"/>
    <property type="match status" value="1"/>
</dbReference>
<dbReference type="InterPro" id="IPR040506">
    <property type="entry name" value="RACo_linker"/>
</dbReference>
<dbReference type="InterPro" id="IPR042259">
    <property type="entry name" value="Raco-like_middle_sf"/>
</dbReference>
<dbReference type="Gene3D" id="3.30.420.480">
    <property type="entry name" value="Domain of unknown function (DUF4445)"/>
    <property type="match status" value="1"/>
</dbReference>
<dbReference type="InterPro" id="IPR052911">
    <property type="entry name" value="Corrinoid_activation_enz"/>
</dbReference>
<protein>
    <submittedName>
        <fullName evidence="2">DUF4445 domain-containing protein</fullName>
    </submittedName>
</protein>
<dbReference type="Pfam" id="PF17650">
    <property type="entry name" value="RACo_linker"/>
    <property type="match status" value="1"/>
</dbReference>
<feature type="domain" description="2Fe-2S ferredoxin-type" evidence="1">
    <location>
        <begin position="165"/>
        <end position="259"/>
    </location>
</feature>
<name>A0A3G2R4M4_9FIRM</name>
<dbReference type="Gene3D" id="3.40.109.40">
    <property type="match status" value="1"/>
</dbReference>
<dbReference type="GO" id="GO:0051536">
    <property type="term" value="F:iron-sulfur cluster binding"/>
    <property type="evidence" value="ECO:0007669"/>
    <property type="project" value="InterPro"/>
</dbReference>
<dbReference type="Proteomes" id="UP000280960">
    <property type="component" value="Chromosome"/>
</dbReference>
<dbReference type="Gene3D" id="3.10.20.30">
    <property type="match status" value="1"/>
</dbReference>
<dbReference type="KEGG" id="bacg:D2962_03930"/>
<dbReference type="SUPFAM" id="SSF56507">
    <property type="entry name" value="Methionine synthase activation domain-like"/>
    <property type="match status" value="1"/>
</dbReference>
<dbReference type="InterPro" id="IPR027980">
    <property type="entry name" value="RACo_C"/>
</dbReference>
<sequence length="806" mass="87976">MLLSGGNYFSGDYIVKNLSSADYITVAITTLGPGIDEKSASYFQAGDYMRGMIFDCIGSSALNALNRLFWLELVKKVKESGNGITHRLSPGHNDWDIKDQATVFKLLDDGSIGVTLNDSFMMNPVKSLSVVYGIGKGLEISTVDHDCIDCELEDCTYRLMPRKQHHVQVVINGQIREITVSHGANLFFALLENGIHVPNACGGKRTCGKCKVRIEGLKDIDLSPEEQKLLSSDAKGQGFRLACFTAVDQNIKVYIPEDSNKAVILTEGEKEQNIIKSLNPRIKKVAMDLPLPSLEDQRDDVTRLIRGLTVTTSDSAASLEPEVSDIENSIVSASYDKIKIPLQLLSKIPEILKGNKYKVSCVIRQNLDNSSLIEDKSSYEIISVEESKSADKFFGIAVDIGTTTIAAYLYDIKSTRKIDIASSLNPQRIYGADVITRINHTMEDDKGLKQLQKLIIAELNDIITKFCKKNGLSPRHIYELTAVGNTTMMHLFLGIPCKNIANAPYIPAFTDKTETKARELGININPEGYIITLPMVSSYVGADTVAAVLASRMYEKEEIGLLLDIGTNGEIVLGNREKLLACSAAAGPAFEGAGITFGIGGVVGAIDHVDFGKNPIYTTIGGAPPVGLCGSGVVDAIAQLVKWGILEETGKVKQEDEIEGQIPPEILARITDYKDKRAFLLDERTGIYLTQQDVRQIQLAKGAIYAGIKILMNHMGITPGQINRVYFAGGFGNYISVESAVTIGLIPKELKHKVSQIGNAAGTGAIMALLSDDELKIANDIKNRIKYIELSAESSFQEEFMGAMYF</sequence>
<evidence type="ECO:0000259" key="1">
    <source>
        <dbReference type="PROSITE" id="PS51085"/>
    </source>
</evidence>
<reference evidence="2 3" key="1">
    <citation type="submission" date="2018-10" db="EMBL/GenBank/DDBJ databases">
        <authorList>
            <person name="Zhang X."/>
        </authorList>
    </citation>
    <scope>NUCLEOTIDE SEQUENCE [LARGE SCALE GENOMIC DNA]</scope>
    <source>
        <strain evidence="2 3">SK-G1</strain>
    </source>
</reference>
<dbReference type="CDD" id="cd00207">
    <property type="entry name" value="fer2"/>
    <property type="match status" value="1"/>
</dbReference>
<dbReference type="EMBL" id="CP033169">
    <property type="protein sequence ID" value="AYO29867.1"/>
    <property type="molecule type" value="Genomic_DNA"/>
</dbReference>
<dbReference type="PANTHER" id="PTHR42895:SF2">
    <property type="entry name" value="IRON-SULFUR CLUSTER PROTEIN"/>
    <property type="match status" value="1"/>
</dbReference>
<dbReference type="Pfam" id="PF17651">
    <property type="entry name" value="Raco_middle"/>
    <property type="match status" value="1"/>
</dbReference>
<proteinExistence type="predicted"/>
<dbReference type="InterPro" id="IPR001041">
    <property type="entry name" value="2Fe-2S_ferredoxin-type"/>
</dbReference>
<organism evidence="2 3">
    <name type="scientific">Biomaibacter acetigenes</name>
    <dbReference type="NCBI Taxonomy" id="2316383"/>
    <lineage>
        <taxon>Bacteria</taxon>
        <taxon>Bacillati</taxon>
        <taxon>Bacillota</taxon>
        <taxon>Clostridia</taxon>
        <taxon>Thermosediminibacterales</taxon>
        <taxon>Tepidanaerobacteraceae</taxon>
        <taxon>Biomaibacter</taxon>
    </lineage>
</organism>
<dbReference type="Gene3D" id="3.10.20.880">
    <property type="match status" value="1"/>
</dbReference>
<gene>
    <name evidence="2" type="ORF">D2962_03930</name>
</gene>
<dbReference type="InterPro" id="IPR041414">
    <property type="entry name" value="Raco-like_middle"/>
</dbReference>
<keyword evidence="3" id="KW-1185">Reference proteome</keyword>
<dbReference type="PANTHER" id="PTHR42895">
    <property type="entry name" value="IRON-SULFUR CLUSTER-BINDING PROTEIN-RELATED"/>
    <property type="match status" value="1"/>
</dbReference>